<reference evidence="8 9" key="1">
    <citation type="submission" date="2017-08" db="EMBL/GenBank/DDBJ databases">
        <title>Burning lignite coal seam in the remote Altai Mountains harbors a hydrogen-driven thermophilic microbial community.</title>
        <authorList>
            <person name="Kadnikov V.V."/>
            <person name="Mardanov A.V."/>
            <person name="Ivasenko D."/>
            <person name="Beletsky A.V."/>
            <person name="Karnachuk O.V."/>
            <person name="Ravin N.V."/>
        </authorList>
    </citation>
    <scope>NUCLEOTIDE SEQUENCE [LARGE SCALE GENOMIC DNA]</scope>
    <source>
        <strain evidence="8">AL31</strain>
    </source>
</reference>
<protein>
    <recommendedName>
        <fullName evidence="1">bis(5'-nucleosyl)-tetraphosphatase (symmetrical)</fullName>
        <ecNumber evidence="1">3.6.1.41</ecNumber>
    </recommendedName>
</protein>
<evidence type="ECO:0000259" key="7">
    <source>
        <dbReference type="SMART" id="SM00471"/>
    </source>
</evidence>
<dbReference type="EMBL" id="PEBW01000005">
    <property type="protein sequence ID" value="PTQ51453.1"/>
    <property type="molecule type" value="Genomic_DNA"/>
</dbReference>
<keyword evidence="3" id="KW-0547">Nucleotide-binding</keyword>
<dbReference type="InterPro" id="IPR006674">
    <property type="entry name" value="HD_domain"/>
</dbReference>
<dbReference type="AlphaFoldDB" id="A0A2T5G5K7"/>
<dbReference type="SUPFAM" id="SSF109604">
    <property type="entry name" value="HD-domain/PDEase-like"/>
    <property type="match status" value="1"/>
</dbReference>
<evidence type="ECO:0000256" key="5">
    <source>
        <dbReference type="ARBA" id="ARBA00023004"/>
    </source>
</evidence>
<evidence type="ECO:0000313" key="9">
    <source>
        <dbReference type="Proteomes" id="UP000244016"/>
    </source>
</evidence>
<dbReference type="Gene3D" id="1.10.3210.10">
    <property type="entry name" value="Hypothetical protein af1432"/>
    <property type="match status" value="1"/>
</dbReference>
<dbReference type="GO" id="GO:0008803">
    <property type="term" value="F:bis(5'-nucleosyl)-tetraphosphatase (symmetrical) activity"/>
    <property type="evidence" value="ECO:0007669"/>
    <property type="project" value="UniProtKB-EC"/>
</dbReference>
<dbReference type="PANTHER" id="PTHR35795:SF1">
    <property type="entry name" value="BIS(5'-NUCLEOSYL)-TETRAPHOSPHATASE, SYMMETRICAL"/>
    <property type="match status" value="1"/>
</dbReference>
<dbReference type="GO" id="GO:0046872">
    <property type="term" value="F:metal ion binding"/>
    <property type="evidence" value="ECO:0007669"/>
    <property type="project" value="UniProtKB-KW"/>
</dbReference>
<dbReference type="GO" id="GO:0000166">
    <property type="term" value="F:nucleotide binding"/>
    <property type="evidence" value="ECO:0007669"/>
    <property type="project" value="UniProtKB-KW"/>
</dbReference>
<keyword evidence="2" id="KW-0479">Metal-binding</keyword>
<keyword evidence="4 8" id="KW-0378">Hydrolase</keyword>
<dbReference type="InterPro" id="IPR003607">
    <property type="entry name" value="HD/PDEase_dom"/>
</dbReference>
<evidence type="ECO:0000256" key="1">
    <source>
        <dbReference type="ARBA" id="ARBA00012506"/>
    </source>
</evidence>
<dbReference type="PANTHER" id="PTHR35795">
    <property type="entry name" value="SLR1885 PROTEIN"/>
    <property type="match status" value="1"/>
</dbReference>
<evidence type="ECO:0000256" key="4">
    <source>
        <dbReference type="ARBA" id="ARBA00022801"/>
    </source>
</evidence>
<dbReference type="NCBIfam" id="TIGR00488">
    <property type="entry name" value="bis(5'-nucleosyl)-tetraphosphatase (symmetrical) YqeK"/>
    <property type="match status" value="1"/>
</dbReference>
<proteinExistence type="predicted"/>
<name>A0A2T5G5K7_9BACL</name>
<keyword evidence="5" id="KW-0408">Iron</keyword>
<comment type="catalytic activity">
    <reaction evidence="6">
        <text>P(1),P(4)-bis(5'-adenosyl) tetraphosphate + H2O = 2 ADP + 2 H(+)</text>
        <dbReference type="Rhea" id="RHEA:24252"/>
        <dbReference type="ChEBI" id="CHEBI:15377"/>
        <dbReference type="ChEBI" id="CHEBI:15378"/>
        <dbReference type="ChEBI" id="CHEBI:58141"/>
        <dbReference type="ChEBI" id="CHEBI:456216"/>
        <dbReference type="EC" id="3.6.1.41"/>
    </reaction>
</comment>
<feature type="domain" description="HD/PDEase" evidence="7">
    <location>
        <begin position="15"/>
        <end position="141"/>
    </location>
</feature>
<comment type="caution">
    <text evidence="8">The sequence shown here is derived from an EMBL/GenBank/DDBJ whole genome shotgun (WGS) entry which is preliminary data.</text>
</comment>
<evidence type="ECO:0000256" key="3">
    <source>
        <dbReference type="ARBA" id="ARBA00022741"/>
    </source>
</evidence>
<evidence type="ECO:0000256" key="6">
    <source>
        <dbReference type="ARBA" id="ARBA00049417"/>
    </source>
</evidence>
<dbReference type="CDD" id="cd00077">
    <property type="entry name" value="HDc"/>
    <property type="match status" value="1"/>
</dbReference>
<dbReference type="InterPro" id="IPR051094">
    <property type="entry name" value="Diverse_Catalytic_Enzymes"/>
</dbReference>
<organism evidence="8 9">
    <name type="scientific">Brockia lithotrophica</name>
    <dbReference type="NCBI Taxonomy" id="933949"/>
    <lineage>
        <taxon>Bacteria</taxon>
        <taxon>Bacillati</taxon>
        <taxon>Bacillota</taxon>
        <taxon>Bacilli</taxon>
        <taxon>Bacillales</taxon>
        <taxon>Bacillales Family X. Incertae Sedis</taxon>
        <taxon>Brockia</taxon>
    </lineage>
</organism>
<accession>A0A2T5G5K7</accession>
<evidence type="ECO:0000256" key="2">
    <source>
        <dbReference type="ARBA" id="ARBA00022723"/>
    </source>
</evidence>
<dbReference type="InterPro" id="IPR005249">
    <property type="entry name" value="YqeK"/>
</dbReference>
<evidence type="ECO:0000313" key="8">
    <source>
        <dbReference type="EMBL" id="PTQ51453.1"/>
    </source>
</evidence>
<dbReference type="Pfam" id="PF01966">
    <property type="entry name" value="HD"/>
    <property type="match status" value="1"/>
</dbReference>
<dbReference type="EC" id="3.6.1.41" evidence="1"/>
<dbReference type="Proteomes" id="UP000244016">
    <property type="component" value="Unassembled WGS sequence"/>
</dbReference>
<dbReference type="SMART" id="SM00471">
    <property type="entry name" value="HDc"/>
    <property type="match status" value="1"/>
</dbReference>
<gene>
    <name evidence="8" type="ORF">BLITH_1530</name>
</gene>
<sequence length="196" mass="22712">MVDLDRIRNEVFADLSPGRRRHVEGVVATSLRFAERLGVDRSKAELAALLHDMCKEWPKERQAEVLRRHRDTLWLDYDAHLWHAPCASYVARERFGVEDPFVLEAVYYHTTGRAAMSPLDLVLWVADYVEPSRDFPGVEAVRALAEVDLYAAFCHGVRETILELAWEEERIFPLALDAYNACVRRRWRQTGSIEDE</sequence>